<comment type="subcellular location">
    <subcellularLocation>
        <location evidence="1">Cell membrane</location>
        <topology evidence="1">Multi-pass membrane protein</topology>
    </subcellularLocation>
</comment>
<keyword evidence="2" id="KW-1003">Cell membrane</keyword>
<evidence type="ECO:0000256" key="1">
    <source>
        <dbReference type="ARBA" id="ARBA00004651"/>
    </source>
</evidence>
<dbReference type="InterPro" id="IPR017541">
    <property type="entry name" value="Exosort-XrtG"/>
</dbReference>
<protein>
    <submittedName>
        <fullName evidence="9">Exosortase family protein XrtG</fullName>
    </submittedName>
</protein>
<dbReference type="NCBIfam" id="TIGR04178">
    <property type="entry name" value="exo_archaeo"/>
    <property type="match status" value="1"/>
</dbReference>
<name>A0ABW4BLH6_9LACO</name>
<evidence type="ECO:0000256" key="8">
    <source>
        <dbReference type="SAM" id="Phobius"/>
    </source>
</evidence>
<feature type="transmembrane region" description="Helical" evidence="8">
    <location>
        <begin position="27"/>
        <end position="50"/>
    </location>
</feature>
<keyword evidence="7 8" id="KW-0472">Membrane</keyword>
<feature type="transmembrane region" description="Helical" evidence="8">
    <location>
        <begin position="121"/>
        <end position="149"/>
    </location>
</feature>
<evidence type="ECO:0000256" key="7">
    <source>
        <dbReference type="ARBA" id="ARBA00023136"/>
    </source>
</evidence>
<feature type="transmembrane region" description="Helical" evidence="8">
    <location>
        <begin position="155"/>
        <end position="175"/>
    </location>
</feature>
<keyword evidence="6 8" id="KW-1133">Transmembrane helix</keyword>
<evidence type="ECO:0000256" key="4">
    <source>
        <dbReference type="ARBA" id="ARBA00022692"/>
    </source>
</evidence>
<dbReference type="EMBL" id="JBHTOH010000034">
    <property type="protein sequence ID" value="MFD1411075.1"/>
    <property type="molecule type" value="Genomic_DNA"/>
</dbReference>
<organism evidence="9 10">
    <name type="scientific">Lapidilactobacillus gannanensis</name>
    <dbReference type="NCBI Taxonomy" id="2486002"/>
    <lineage>
        <taxon>Bacteria</taxon>
        <taxon>Bacillati</taxon>
        <taxon>Bacillota</taxon>
        <taxon>Bacilli</taxon>
        <taxon>Lactobacillales</taxon>
        <taxon>Lactobacillaceae</taxon>
        <taxon>Lapidilactobacillus</taxon>
    </lineage>
</organism>
<dbReference type="Pfam" id="PF09721">
    <property type="entry name" value="Exosortase_EpsH"/>
    <property type="match status" value="1"/>
</dbReference>
<evidence type="ECO:0000256" key="5">
    <source>
        <dbReference type="ARBA" id="ARBA00022801"/>
    </source>
</evidence>
<evidence type="ECO:0000313" key="9">
    <source>
        <dbReference type="EMBL" id="MFD1411075.1"/>
    </source>
</evidence>
<comment type="caution">
    <text evidence="9">The sequence shown here is derived from an EMBL/GenBank/DDBJ whole genome shotgun (WGS) entry which is preliminary data.</text>
</comment>
<evidence type="ECO:0000256" key="2">
    <source>
        <dbReference type="ARBA" id="ARBA00022475"/>
    </source>
</evidence>
<dbReference type="RefSeq" id="WP_125648828.1">
    <property type="nucleotide sequence ID" value="NZ_JBHTOH010000034.1"/>
</dbReference>
<keyword evidence="4 8" id="KW-0812">Transmembrane</keyword>
<reference evidence="10" key="1">
    <citation type="journal article" date="2019" name="Int. J. Syst. Evol. Microbiol.">
        <title>The Global Catalogue of Microorganisms (GCM) 10K type strain sequencing project: providing services to taxonomists for standard genome sequencing and annotation.</title>
        <authorList>
            <consortium name="The Broad Institute Genomics Platform"/>
            <consortium name="The Broad Institute Genome Sequencing Center for Infectious Disease"/>
            <person name="Wu L."/>
            <person name="Ma J."/>
        </authorList>
    </citation>
    <scope>NUCLEOTIDE SEQUENCE [LARGE SCALE GENOMIC DNA]</scope>
    <source>
        <strain evidence="10">CCM 8937</strain>
    </source>
</reference>
<dbReference type="InterPro" id="IPR026392">
    <property type="entry name" value="Exo/Archaeosortase_dom"/>
</dbReference>
<evidence type="ECO:0000313" key="10">
    <source>
        <dbReference type="Proteomes" id="UP001597191"/>
    </source>
</evidence>
<dbReference type="InterPro" id="IPR019127">
    <property type="entry name" value="Exosortase"/>
</dbReference>
<dbReference type="Proteomes" id="UP001597191">
    <property type="component" value="Unassembled WGS sequence"/>
</dbReference>
<keyword evidence="10" id="KW-1185">Reference proteome</keyword>
<evidence type="ECO:0000256" key="3">
    <source>
        <dbReference type="ARBA" id="ARBA00022670"/>
    </source>
</evidence>
<gene>
    <name evidence="9" type="primary">xrtG</name>
    <name evidence="9" type="ORF">ACFQ4R_05560</name>
</gene>
<sequence length="200" mass="23121">MNPWLLLGILVWLYILSVLKKVHLPAYFFIVGSIGLFFILISLSNPYWVWFFTHAVIKAIQGFGDLTGMCQVMPKYGIVHILSQNATTMLTIDYECSGIIETTAFLALITFFPNYTRREHVFYALLGVIWIYLDNVLRISIVVTIVHFFGPQSFFLAHTIIGRLVFYVLVIMLYYNVFTYSQLARGIYARFHRLPKGVTK</sequence>
<keyword evidence="5" id="KW-0378">Hydrolase</keyword>
<dbReference type="NCBIfam" id="TIGR03110">
    <property type="entry name" value="exosort_Gpos"/>
    <property type="match status" value="1"/>
</dbReference>
<keyword evidence="3" id="KW-0645">Protease</keyword>
<accession>A0ABW4BLH6</accession>
<evidence type="ECO:0000256" key="6">
    <source>
        <dbReference type="ARBA" id="ARBA00022989"/>
    </source>
</evidence>
<proteinExistence type="predicted"/>